<gene>
    <name evidence="8" type="ORF">I3842_12G076300</name>
</gene>
<feature type="transmembrane region" description="Helical" evidence="7">
    <location>
        <begin position="155"/>
        <end position="176"/>
    </location>
</feature>
<evidence type="ECO:0000256" key="2">
    <source>
        <dbReference type="ARBA" id="ARBA00010276"/>
    </source>
</evidence>
<feature type="transmembrane region" description="Helical" evidence="7">
    <location>
        <begin position="504"/>
        <end position="525"/>
    </location>
</feature>
<protein>
    <submittedName>
        <fullName evidence="8">Uncharacterized protein</fullName>
    </submittedName>
</protein>
<reference evidence="8" key="1">
    <citation type="submission" date="2021-01" db="EMBL/GenBank/DDBJ databases">
        <authorList>
            <person name="Lovell J.T."/>
            <person name="Bentley N."/>
            <person name="Bhattarai G."/>
            <person name="Jenkins J.W."/>
            <person name="Sreedasyam A."/>
            <person name="Alarcon Y."/>
            <person name="Bock C."/>
            <person name="Boston L."/>
            <person name="Carlson J."/>
            <person name="Cervantes K."/>
            <person name="Clermont K."/>
            <person name="Krom N."/>
            <person name="Kubenka K."/>
            <person name="Mamidi S."/>
            <person name="Mattison C."/>
            <person name="Monteros M."/>
            <person name="Pisani C."/>
            <person name="Plott C."/>
            <person name="Rajasekar S."/>
            <person name="Rhein H.S."/>
            <person name="Rohla C."/>
            <person name="Song M."/>
            <person name="Hilaire R.S."/>
            <person name="Shu S."/>
            <person name="Wells L."/>
            <person name="Wang X."/>
            <person name="Webber J."/>
            <person name="Heerema R.J."/>
            <person name="Klein P."/>
            <person name="Conner P."/>
            <person name="Grauke L."/>
            <person name="Grimwood J."/>
            <person name="Schmutz J."/>
            <person name="Randall J.J."/>
        </authorList>
    </citation>
    <scope>NUCLEOTIDE SEQUENCE</scope>
    <source>
        <tissue evidence="8">Leaf</tissue>
    </source>
</reference>
<name>A0A922DHV8_CARIL</name>
<feature type="transmembrane region" description="Helical" evidence="7">
    <location>
        <begin position="268"/>
        <end position="298"/>
    </location>
</feature>
<comment type="subcellular location">
    <subcellularLocation>
        <location evidence="1">Membrane</location>
        <topology evidence="1">Multi-pass membrane protein</topology>
    </subcellularLocation>
</comment>
<dbReference type="EMBL" id="CM031836">
    <property type="protein sequence ID" value="KAG6684721.1"/>
    <property type="molecule type" value="Genomic_DNA"/>
</dbReference>
<dbReference type="PANTHER" id="PTHR31645">
    <property type="entry name" value="OLIGOPEPTIDE TRANSPORTER YGL114W-RELATED"/>
    <property type="match status" value="1"/>
</dbReference>
<feature type="transmembrane region" description="Helical" evidence="7">
    <location>
        <begin position="318"/>
        <end position="339"/>
    </location>
</feature>
<dbReference type="Proteomes" id="UP000811246">
    <property type="component" value="Chromosome 12"/>
</dbReference>
<feature type="transmembrane region" description="Helical" evidence="7">
    <location>
        <begin position="593"/>
        <end position="617"/>
    </location>
</feature>
<feature type="transmembrane region" description="Helical" evidence="7">
    <location>
        <begin position="383"/>
        <end position="406"/>
    </location>
</feature>
<dbReference type="GO" id="GO:0048316">
    <property type="term" value="P:seed development"/>
    <property type="evidence" value="ECO:0007669"/>
    <property type="project" value="TreeGrafter"/>
</dbReference>
<dbReference type="InterPro" id="IPR004813">
    <property type="entry name" value="OPT"/>
</dbReference>
<dbReference type="EMBL" id="CM031836">
    <property type="protein sequence ID" value="KAG6684719.1"/>
    <property type="molecule type" value="Genomic_DNA"/>
</dbReference>
<keyword evidence="4 7" id="KW-0812">Transmembrane</keyword>
<dbReference type="NCBIfam" id="TIGR00728">
    <property type="entry name" value="OPT_sfam"/>
    <property type="match status" value="1"/>
</dbReference>
<accession>A0A922DHV8</accession>
<feature type="transmembrane region" description="Helical" evidence="7">
    <location>
        <begin position="38"/>
        <end position="62"/>
    </location>
</feature>
<evidence type="ECO:0000256" key="3">
    <source>
        <dbReference type="ARBA" id="ARBA00022448"/>
    </source>
</evidence>
<evidence type="ECO:0000256" key="6">
    <source>
        <dbReference type="ARBA" id="ARBA00023136"/>
    </source>
</evidence>
<evidence type="ECO:0000256" key="5">
    <source>
        <dbReference type="ARBA" id="ARBA00022989"/>
    </source>
</evidence>
<organism evidence="8 9">
    <name type="scientific">Carya illinoinensis</name>
    <name type="common">Pecan</name>
    <dbReference type="NCBI Taxonomy" id="32201"/>
    <lineage>
        <taxon>Eukaryota</taxon>
        <taxon>Viridiplantae</taxon>
        <taxon>Streptophyta</taxon>
        <taxon>Embryophyta</taxon>
        <taxon>Tracheophyta</taxon>
        <taxon>Spermatophyta</taxon>
        <taxon>Magnoliopsida</taxon>
        <taxon>eudicotyledons</taxon>
        <taxon>Gunneridae</taxon>
        <taxon>Pentapetalae</taxon>
        <taxon>rosids</taxon>
        <taxon>fabids</taxon>
        <taxon>Fagales</taxon>
        <taxon>Juglandaceae</taxon>
        <taxon>Carya</taxon>
    </lineage>
</organism>
<evidence type="ECO:0000313" key="8">
    <source>
        <dbReference type="EMBL" id="KAG6684719.1"/>
    </source>
</evidence>
<dbReference type="GO" id="GO:0051980">
    <property type="term" value="F:iron-nicotianamine transmembrane transporter activity"/>
    <property type="evidence" value="ECO:0007669"/>
    <property type="project" value="TreeGrafter"/>
</dbReference>
<comment type="caution">
    <text evidence="8">The sequence shown here is derived from an EMBL/GenBank/DDBJ whole genome shotgun (WGS) entry which is preliminary data.</text>
</comment>
<feature type="transmembrane region" description="Helical" evidence="7">
    <location>
        <begin position="216"/>
        <end position="233"/>
    </location>
</feature>
<feature type="transmembrane region" description="Helical" evidence="7">
    <location>
        <begin position="462"/>
        <end position="483"/>
    </location>
</feature>
<dbReference type="EMBL" id="CM031836">
    <property type="protein sequence ID" value="KAG6684720.1"/>
    <property type="molecule type" value="Genomic_DNA"/>
</dbReference>
<dbReference type="GO" id="GO:0005886">
    <property type="term" value="C:plasma membrane"/>
    <property type="evidence" value="ECO:0007669"/>
    <property type="project" value="TreeGrafter"/>
</dbReference>
<comment type="similarity">
    <text evidence="2">Belongs to the YSL (TC 2.A.67.2) family.</text>
</comment>
<feature type="transmembrane region" description="Helical" evidence="7">
    <location>
        <begin position="412"/>
        <end position="433"/>
    </location>
</feature>
<proteinExistence type="inferred from homology"/>
<dbReference type="PANTHER" id="PTHR31645:SF11">
    <property type="entry name" value="METAL-NICOTIANAMINE TRANSPORTER YSL1"/>
    <property type="match status" value="1"/>
</dbReference>
<dbReference type="GO" id="GO:0010039">
    <property type="term" value="P:response to iron ion"/>
    <property type="evidence" value="ECO:0007669"/>
    <property type="project" value="TreeGrafter"/>
</dbReference>
<evidence type="ECO:0000256" key="4">
    <source>
        <dbReference type="ARBA" id="ARBA00022692"/>
    </source>
</evidence>
<dbReference type="AlphaFoldDB" id="A0A922DHV8"/>
<keyword evidence="6 7" id="KW-0472">Membrane</keyword>
<feature type="transmembrane region" description="Helical" evidence="7">
    <location>
        <begin position="107"/>
        <end position="129"/>
    </location>
</feature>
<feature type="transmembrane region" description="Helical" evidence="7">
    <location>
        <begin position="629"/>
        <end position="655"/>
    </location>
</feature>
<dbReference type="GO" id="GO:0035673">
    <property type="term" value="F:oligopeptide transmembrane transporter activity"/>
    <property type="evidence" value="ECO:0007669"/>
    <property type="project" value="InterPro"/>
</dbReference>
<sequence>MSMELEAKEKKEIEGEDVGFPADEHEGWKRFQPWTKQITVRGILVSLMIGSMYSVIAMKLILTTGVVPNLNISAALLGFLFIRTWLKVLEKSGFVSKPFTRQENTMIQTCAVACYGIANGGGFGSYILALNKKTYELAGVNNEGNSPKSVKEPGLGWTTGYLYLISFVGLFALIPLRKIMILDLKLTYPSGLATAVLINGFHNQSDKIAKKQVQGFMKYFSISFFWGFFKWFFSGTGTGKVQCGFGQFPIFGLKAWKHTFYSDFSMTYIGAGMIVSHLVNLSLILGAVLSHGLMWPLISRHKGDWFSESLQESDMKSLFGYKVFLSIALILGDGLYNFAKILACTIINIHDKLKNRDLEMVVGGQEKPIEVLKRNQIFIGENIPIWLATVGYALFAIICTLAIPFMFPQLKWYYVVSAYIIAPSLAFCNAYGVGLTDINMSYNYAKVAIFVLAAMSGKEDGIVAALIGCGLIKSVVSVASILMQDFKTAYLTCTSPKAMFLSQVIGTTLGCVTAPLSFFLFYKAFDVGNPDGEFKAPFALMYRNMAILGVQGFSALPNHCLQICYGFFALAIGVNVVRDMSPQKVGKYMPLPMVMAMPFLVGAYFAIDMCIGSLIVFVSHKINSKKAEFMVSAIASGLICGEGLWTLPAAVLALAKVNPPICMKFLPS</sequence>
<evidence type="ECO:0000256" key="7">
    <source>
        <dbReference type="SAM" id="Phobius"/>
    </source>
</evidence>
<evidence type="ECO:0000313" key="9">
    <source>
        <dbReference type="Proteomes" id="UP000811246"/>
    </source>
</evidence>
<keyword evidence="5 7" id="KW-1133">Transmembrane helix</keyword>
<dbReference type="Pfam" id="PF03169">
    <property type="entry name" value="OPT"/>
    <property type="match status" value="1"/>
</dbReference>
<evidence type="ECO:0000256" key="1">
    <source>
        <dbReference type="ARBA" id="ARBA00004141"/>
    </source>
</evidence>
<dbReference type="InterPro" id="IPR045035">
    <property type="entry name" value="YSL-like"/>
</dbReference>
<keyword evidence="3" id="KW-0813">Transport</keyword>
<feature type="transmembrane region" description="Helical" evidence="7">
    <location>
        <begin position="545"/>
        <end position="572"/>
    </location>
</feature>
<feature type="transmembrane region" description="Helical" evidence="7">
    <location>
        <begin position="68"/>
        <end position="86"/>
    </location>
</feature>
<dbReference type="OrthoDB" id="627262at2759"/>